<dbReference type="OrthoDB" id="2747330at2759"/>
<reference evidence="7" key="1">
    <citation type="journal article" date="2019" name="Plant Biotechnol. J.">
        <title>Genome sequencing of the Australian wild diploid species Gossypium australe highlights disease resistance and delayed gland morphogenesis.</title>
        <authorList>
            <person name="Cai Y."/>
            <person name="Cai X."/>
            <person name="Wang Q."/>
            <person name="Wang P."/>
            <person name="Zhang Y."/>
            <person name="Cai C."/>
            <person name="Xu Y."/>
            <person name="Wang K."/>
            <person name="Zhou Z."/>
            <person name="Wang C."/>
            <person name="Geng S."/>
            <person name="Li B."/>
            <person name="Dong Q."/>
            <person name="Hou Y."/>
            <person name="Wang H."/>
            <person name="Ai P."/>
            <person name="Liu Z."/>
            <person name="Yi F."/>
            <person name="Sun M."/>
            <person name="An G."/>
            <person name="Cheng J."/>
            <person name="Zhang Y."/>
            <person name="Shi Q."/>
            <person name="Xie Y."/>
            <person name="Shi X."/>
            <person name="Chang Y."/>
            <person name="Huang F."/>
            <person name="Chen Y."/>
            <person name="Hong S."/>
            <person name="Mi L."/>
            <person name="Sun Q."/>
            <person name="Zhang L."/>
            <person name="Zhou B."/>
            <person name="Peng R."/>
            <person name="Zhang X."/>
            <person name="Liu F."/>
        </authorList>
    </citation>
    <scope>NUCLEOTIDE SEQUENCE [LARGE SCALE GENOMIC DNA]</scope>
    <source>
        <strain evidence="7">cv. PA1801</strain>
    </source>
</reference>
<feature type="transmembrane region" description="Helical" evidence="4">
    <location>
        <begin position="6"/>
        <end position="23"/>
    </location>
</feature>
<dbReference type="PANTHER" id="PTHR47967">
    <property type="entry name" value="OS07G0603500 PROTEIN-RELATED"/>
    <property type="match status" value="1"/>
</dbReference>
<evidence type="ECO:0000256" key="3">
    <source>
        <dbReference type="ARBA" id="ARBA00022801"/>
    </source>
</evidence>
<accession>A0A5B6WYN4</accession>
<keyword evidence="7" id="KW-1185">Reference proteome</keyword>
<dbReference type="InterPro" id="IPR051708">
    <property type="entry name" value="Plant_Aspart_Prot_A1"/>
</dbReference>
<sequence length="180" mass="20577">MAAKNDHFIFYIAFATMICCYFLPNRSWVEAQRGGFSVELIHRDFPKTNNQCLAAVHCRLNRFTLTYISKTGAQSDIRSNQGEYLMNISIGTPTFEILAIADTGSDLIWTQCHPCAIVTNKTLHFTTPNLHILTESCFVRQGNFKHFPIILVPLKQMVLVYIQSLMEINRSQMEILSLIQ</sequence>
<dbReference type="InterPro" id="IPR032861">
    <property type="entry name" value="TAXi_N"/>
</dbReference>
<dbReference type="Gene3D" id="2.40.70.10">
    <property type="entry name" value="Acid Proteases"/>
    <property type="match status" value="1"/>
</dbReference>
<dbReference type="GO" id="GO:0005576">
    <property type="term" value="C:extracellular region"/>
    <property type="evidence" value="ECO:0007669"/>
    <property type="project" value="TreeGrafter"/>
</dbReference>
<keyword evidence="2" id="KW-0645">Protease</keyword>
<proteinExistence type="inferred from homology"/>
<comment type="similarity">
    <text evidence="1">Belongs to the peptidase A1 family.</text>
</comment>
<keyword evidence="3" id="KW-0378">Hydrolase</keyword>
<evidence type="ECO:0000256" key="2">
    <source>
        <dbReference type="ARBA" id="ARBA00022670"/>
    </source>
</evidence>
<keyword evidence="4" id="KW-0812">Transmembrane</keyword>
<protein>
    <submittedName>
        <fullName evidence="6">Aspartic proteinase CDR1-like</fullName>
    </submittedName>
</protein>
<comment type="caution">
    <text evidence="6">The sequence shown here is derived from an EMBL/GenBank/DDBJ whole genome shotgun (WGS) entry which is preliminary data.</text>
</comment>
<name>A0A5B6WYN4_9ROSI</name>
<evidence type="ECO:0000313" key="6">
    <source>
        <dbReference type="EMBL" id="KAA3486533.1"/>
    </source>
</evidence>
<dbReference type="PANTHER" id="PTHR47967:SF116">
    <property type="entry name" value="ASPARTIC PROTEINASE CDR1-LIKE"/>
    <property type="match status" value="1"/>
</dbReference>
<dbReference type="SUPFAM" id="SSF50630">
    <property type="entry name" value="Acid proteases"/>
    <property type="match status" value="1"/>
</dbReference>
<feature type="domain" description="Peptidase A1" evidence="5">
    <location>
        <begin position="84"/>
        <end position="180"/>
    </location>
</feature>
<keyword evidence="4" id="KW-1133">Transmembrane helix</keyword>
<dbReference type="AlphaFoldDB" id="A0A5B6WYN4"/>
<gene>
    <name evidence="6" type="ORF">EPI10_030433</name>
</gene>
<organism evidence="6 7">
    <name type="scientific">Gossypium australe</name>
    <dbReference type="NCBI Taxonomy" id="47621"/>
    <lineage>
        <taxon>Eukaryota</taxon>
        <taxon>Viridiplantae</taxon>
        <taxon>Streptophyta</taxon>
        <taxon>Embryophyta</taxon>
        <taxon>Tracheophyta</taxon>
        <taxon>Spermatophyta</taxon>
        <taxon>Magnoliopsida</taxon>
        <taxon>eudicotyledons</taxon>
        <taxon>Gunneridae</taxon>
        <taxon>Pentapetalae</taxon>
        <taxon>rosids</taxon>
        <taxon>malvids</taxon>
        <taxon>Malvales</taxon>
        <taxon>Malvaceae</taxon>
        <taxon>Malvoideae</taxon>
        <taxon>Gossypium</taxon>
    </lineage>
</organism>
<dbReference type="Pfam" id="PF14543">
    <property type="entry name" value="TAXi_N"/>
    <property type="match status" value="1"/>
</dbReference>
<dbReference type="GO" id="GO:0006508">
    <property type="term" value="P:proteolysis"/>
    <property type="evidence" value="ECO:0007669"/>
    <property type="project" value="UniProtKB-KW"/>
</dbReference>
<evidence type="ECO:0000259" key="5">
    <source>
        <dbReference type="PROSITE" id="PS51767"/>
    </source>
</evidence>
<dbReference type="GO" id="GO:0008233">
    <property type="term" value="F:peptidase activity"/>
    <property type="evidence" value="ECO:0007669"/>
    <property type="project" value="UniProtKB-KW"/>
</dbReference>
<dbReference type="EMBL" id="SMMG02000001">
    <property type="protein sequence ID" value="KAA3486533.1"/>
    <property type="molecule type" value="Genomic_DNA"/>
</dbReference>
<keyword evidence="4" id="KW-0472">Membrane</keyword>
<dbReference type="PROSITE" id="PS51767">
    <property type="entry name" value="PEPTIDASE_A1"/>
    <property type="match status" value="1"/>
</dbReference>
<dbReference type="InterPro" id="IPR033121">
    <property type="entry name" value="PEPTIDASE_A1"/>
</dbReference>
<evidence type="ECO:0000313" key="7">
    <source>
        <dbReference type="Proteomes" id="UP000325315"/>
    </source>
</evidence>
<evidence type="ECO:0000256" key="1">
    <source>
        <dbReference type="ARBA" id="ARBA00007447"/>
    </source>
</evidence>
<evidence type="ECO:0000256" key="4">
    <source>
        <dbReference type="SAM" id="Phobius"/>
    </source>
</evidence>
<dbReference type="Proteomes" id="UP000325315">
    <property type="component" value="Unassembled WGS sequence"/>
</dbReference>
<dbReference type="InterPro" id="IPR021109">
    <property type="entry name" value="Peptidase_aspartic_dom_sf"/>
</dbReference>